<protein>
    <submittedName>
        <fullName evidence="1">Uncharacterized protein</fullName>
    </submittedName>
</protein>
<dbReference type="EMBL" id="VSKM01000001">
    <property type="protein sequence ID" value="TYB80163.1"/>
    <property type="molecule type" value="Genomic_DNA"/>
</dbReference>
<dbReference type="InterPro" id="IPR043148">
    <property type="entry name" value="TagF_C"/>
</dbReference>
<dbReference type="Gene3D" id="3.40.50.12580">
    <property type="match status" value="1"/>
</dbReference>
<comment type="caution">
    <text evidence="1">The sequence shown here is derived from an EMBL/GenBank/DDBJ whole genome shotgun (WGS) entry which is preliminary data.</text>
</comment>
<evidence type="ECO:0000313" key="1">
    <source>
        <dbReference type="EMBL" id="TYB80163.1"/>
    </source>
</evidence>
<evidence type="ECO:0000313" key="2">
    <source>
        <dbReference type="Proteomes" id="UP000323324"/>
    </source>
</evidence>
<accession>A0A8H2QKH7</accession>
<dbReference type="Proteomes" id="UP000323324">
    <property type="component" value="Unassembled WGS sequence"/>
</dbReference>
<reference evidence="1 2" key="1">
    <citation type="submission" date="2019-08" db="EMBL/GenBank/DDBJ databases">
        <title>Genomes of Antarctic Bizionia species.</title>
        <authorList>
            <person name="Bowman J.P."/>
        </authorList>
    </citation>
    <scope>NUCLEOTIDE SEQUENCE [LARGE SCALE GENOMIC DNA]</scope>
    <source>
        <strain evidence="1 2">HFD</strain>
    </source>
</reference>
<sequence>MKHVSQQEEIKISILSLEEKFPVNEWLVQGIHIWPYVRIIIYIHLLTLEKQNEKAASLSKAICRGSGLLRKIKLPFLLLKALVNQSIFFSKIKNKKILFFGSHIHRVQQDGLYFNRFYDAVVEEHGLEDDVYMMEYQRIYKNTYNPKAVIKLTENLSDYKLLLKLKWNFKLYTEKIQLERYDAFISELKNININANELRITKEYLIKWVHKVNSLKPFFKSFYKKAQPQKVVFLGYYGLDDLYAALIMANEMGISTVDFQHGPQTNVHMAYTHWLKVPANGFNTMPKVFWNWDKPSKINIESWSINTRTVKSVLFGQPYINYWLKKSRYIRTDERLVFYSMQTSPLDLFTMALVDVIRDSNYKWVLRMHPRNKTTLVEFETFLKKNNIWDKTEIQDAFLTPLPETLSRCSLHVTNYSGCVIEARMMGIPTILIHQIGLEMFRDYLDNETVAYLDQSELNFLIKFQMLADELIVSRKPTQTIEIANPLDKYSNV</sequence>
<dbReference type="AlphaFoldDB" id="A0A8H2QKH7"/>
<proteinExistence type="predicted"/>
<organism evidence="1 2">
    <name type="scientific">Bizionia saleffrena</name>
    <dbReference type="NCBI Taxonomy" id="291189"/>
    <lineage>
        <taxon>Bacteria</taxon>
        <taxon>Pseudomonadati</taxon>
        <taxon>Bacteroidota</taxon>
        <taxon>Flavobacteriia</taxon>
        <taxon>Flavobacteriales</taxon>
        <taxon>Flavobacteriaceae</taxon>
        <taxon>Bizionia</taxon>
    </lineage>
</organism>
<dbReference type="RefSeq" id="WP_148368055.1">
    <property type="nucleotide sequence ID" value="NZ_VSKM01000001.1"/>
</dbReference>
<name>A0A8H2QKH7_9FLAO</name>
<gene>
    <name evidence="1" type="ORF">ES676_00400</name>
</gene>
<dbReference type="SUPFAM" id="SSF53756">
    <property type="entry name" value="UDP-Glycosyltransferase/glycogen phosphorylase"/>
    <property type="match status" value="1"/>
</dbReference>
<keyword evidence="2" id="KW-1185">Reference proteome</keyword>